<dbReference type="PROSITE" id="PS00061">
    <property type="entry name" value="ADH_SHORT"/>
    <property type="match status" value="1"/>
</dbReference>
<dbReference type="OMA" id="NWYAVLP"/>
<dbReference type="PRINTS" id="PR00081">
    <property type="entry name" value="GDHRDH"/>
</dbReference>
<dbReference type="Pfam" id="PF00106">
    <property type="entry name" value="adh_short"/>
    <property type="match status" value="1"/>
</dbReference>
<reference evidence="7" key="1">
    <citation type="journal article" date="2017" name="Nat. Ecol. Evol.">
        <title>Genome expansion and lineage-specific genetic innovations in the forest pathogenic fungi Armillaria.</title>
        <authorList>
            <person name="Sipos G."/>
            <person name="Prasanna A.N."/>
            <person name="Walter M.C."/>
            <person name="O'Connor E."/>
            <person name="Balint B."/>
            <person name="Krizsan K."/>
            <person name="Kiss B."/>
            <person name="Hess J."/>
            <person name="Varga T."/>
            <person name="Slot J."/>
            <person name="Riley R."/>
            <person name="Boka B."/>
            <person name="Rigling D."/>
            <person name="Barry K."/>
            <person name="Lee J."/>
            <person name="Mihaltcheva S."/>
            <person name="LaButti K."/>
            <person name="Lipzen A."/>
            <person name="Waldron R."/>
            <person name="Moloney N.M."/>
            <person name="Sperisen C."/>
            <person name="Kredics L."/>
            <person name="Vagvoelgyi C."/>
            <person name="Patrignani A."/>
            <person name="Fitzpatrick D."/>
            <person name="Nagy I."/>
            <person name="Doyle S."/>
            <person name="Anderson J.B."/>
            <person name="Grigoriev I.V."/>
            <person name="Gueldener U."/>
            <person name="Muensterkoetter M."/>
            <person name="Nagy L.G."/>
        </authorList>
    </citation>
    <scope>NUCLEOTIDE SEQUENCE [LARGE SCALE GENOMIC DNA]</scope>
    <source>
        <strain evidence="7">Ar21-2</strain>
    </source>
</reference>
<dbReference type="InterPro" id="IPR036291">
    <property type="entry name" value="NAD(P)-bd_dom_sf"/>
</dbReference>
<evidence type="ECO:0000256" key="4">
    <source>
        <dbReference type="RuleBase" id="RU000363"/>
    </source>
</evidence>
<keyword evidence="7" id="KW-1185">Reference proteome</keyword>
<evidence type="ECO:0000256" key="3">
    <source>
        <dbReference type="ARBA" id="ARBA00023002"/>
    </source>
</evidence>
<keyword evidence="5" id="KW-1133">Transmembrane helix</keyword>
<comment type="similarity">
    <text evidence="1 4">Belongs to the short-chain dehydrogenases/reductases (SDR) family.</text>
</comment>
<dbReference type="SUPFAM" id="SSF51735">
    <property type="entry name" value="NAD(P)-binding Rossmann-fold domains"/>
    <property type="match status" value="1"/>
</dbReference>
<dbReference type="STRING" id="47427.A0A2H3E615"/>
<keyword evidence="5" id="KW-0812">Transmembrane</keyword>
<proteinExistence type="inferred from homology"/>
<dbReference type="EMBL" id="KZ293645">
    <property type="protein sequence ID" value="PBL02852.1"/>
    <property type="molecule type" value="Genomic_DNA"/>
</dbReference>
<evidence type="ECO:0000313" key="7">
    <source>
        <dbReference type="Proteomes" id="UP000217790"/>
    </source>
</evidence>
<dbReference type="InterPro" id="IPR002347">
    <property type="entry name" value="SDR_fam"/>
</dbReference>
<gene>
    <name evidence="6" type="ORF">ARMGADRAFT_915495</name>
</gene>
<keyword evidence="5" id="KW-0472">Membrane</keyword>
<keyword evidence="2" id="KW-0521">NADP</keyword>
<dbReference type="PANTHER" id="PTHR24322">
    <property type="entry name" value="PKSB"/>
    <property type="match status" value="1"/>
</dbReference>
<organism evidence="6 7">
    <name type="scientific">Armillaria gallica</name>
    <name type="common">Bulbous honey fungus</name>
    <name type="synonym">Armillaria bulbosa</name>
    <dbReference type="NCBI Taxonomy" id="47427"/>
    <lineage>
        <taxon>Eukaryota</taxon>
        <taxon>Fungi</taxon>
        <taxon>Dikarya</taxon>
        <taxon>Basidiomycota</taxon>
        <taxon>Agaricomycotina</taxon>
        <taxon>Agaricomycetes</taxon>
        <taxon>Agaricomycetidae</taxon>
        <taxon>Agaricales</taxon>
        <taxon>Marasmiineae</taxon>
        <taxon>Physalacriaceae</taxon>
        <taxon>Armillaria</taxon>
    </lineage>
</organism>
<dbReference type="InParanoid" id="A0A2H3E615"/>
<name>A0A2H3E615_ARMGA</name>
<evidence type="ECO:0000256" key="5">
    <source>
        <dbReference type="SAM" id="Phobius"/>
    </source>
</evidence>
<dbReference type="OrthoDB" id="10253736at2759"/>
<dbReference type="InterPro" id="IPR020904">
    <property type="entry name" value="Sc_DH/Rdtase_CS"/>
</dbReference>
<accession>A0A2H3E615</accession>
<feature type="transmembrane region" description="Helical" evidence="5">
    <location>
        <begin position="52"/>
        <end position="69"/>
    </location>
</feature>
<dbReference type="PRINTS" id="PR00080">
    <property type="entry name" value="SDRFAMILY"/>
</dbReference>
<evidence type="ECO:0000256" key="2">
    <source>
        <dbReference type="ARBA" id="ARBA00022857"/>
    </source>
</evidence>
<dbReference type="AlphaFoldDB" id="A0A2H3E615"/>
<dbReference type="FunCoup" id="A0A2H3E615">
    <property type="interactions" value="121"/>
</dbReference>
<keyword evidence="3" id="KW-0560">Oxidoreductase</keyword>
<dbReference type="Gene3D" id="3.40.50.720">
    <property type="entry name" value="NAD(P)-binding Rossmann-like Domain"/>
    <property type="match status" value="1"/>
</dbReference>
<dbReference type="GO" id="GO:0016616">
    <property type="term" value="F:oxidoreductase activity, acting on the CH-OH group of donors, NAD or NADP as acceptor"/>
    <property type="evidence" value="ECO:0007669"/>
    <property type="project" value="TreeGrafter"/>
</dbReference>
<feature type="transmembrane region" description="Helical" evidence="5">
    <location>
        <begin position="20"/>
        <end position="40"/>
    </location>
</feature>
<evidence type="ECO:0000313" key="6">
    <source>
        <dbReference type="EMBL" id="PBL02852.1"/>
    </source>
</evidence>
<dbReference type="PANTHER" id="PTHR24322:SF736">
    <property type="entry name" value="RETINOL DEHYDROGENASE 10"/>
    <property type="match status" value="1"/>
</dbReference>
<dbReference type="Proteomes" id="UP000217790">
    <property type="component" value="Unassembled WGS sequence"/>
</dbReference>
<evidence type="ECO:0000256" key="1">
    <source>
        <dbReference type="ARBA" id="ARBA00006484"/>
    </source>
</evidence>
<sequence length="367" mass="40710">MSSRARDGSPIYDNFDVDLVVKVLSHTAFSPFFIFFIPIFHLFQGAKITDPTIVGWGVYYVIISLFWFVKWCSLLYRNQGDILFAPPRLDWGEQIVVITGVGSSGVGELLANTLAVQNVNVVVLDVNPIATDNYNITYYQCDVSKWEEVDAVSKKVIDEIGQPTILINNAGVVQGKPILDLKPEDVQQTFGVNTLAHFYTLKAFLPGMIQNGTGHIVTMSSALGYGGVVRMSDYAASKAALISLNETLRYELDKLYKCPGIRTTLVVSGRIFTPLFQSINTSSSPIFKFFIPTVPPVTVVKKVISALNDQHSQTVMLPFYVNFMPLLQHLPSFLRDLCQWVTGADDSTANFIKTTGRRADEDVAEKS</sequence>
<protein>
    <submittedName>
        <fullName evidence="6">Retinal short-chain dehydrogenase/reductase</fullName>
    </submittedName>
</protein>